<protein>
    <recommendedName>
        <fullName evidence="3">Restriction endonuclease type IV Mrr domain-containing protein</fullName>
    </recommendedName>
</protein>
<dbReference type="InterPro" id="IPR011335">
    <property type="entry name" value="Restrct_endonuc-II-like"/>
</dbReference>
<sequence length="303" mass="33775">MAAKKITKSEQELLKFHNYLRRFTTFCAKLPWWFGISCAAVTYLYFTFYFPRTALADVDSPLLLRIMDDLLHRPAIIHLINSFLIGIFLLMTVFSSIKEFKRHGGLGGDDGTDALFVMRPKVFAAEVGKVLVEDGFTLVKPGKRRGACDIMACKDDQRIGVRFSDFKQHTIHELQIDQLMKSGKAEKCTDLMFIAIGGYSKAATKLASKSGIQLIGRQNIMYFLKREIAPLHTPIPRVPMDDFCSDNDDAAREQGARPSGHGTTVAIPRRVTSAVLVPRDGARLNPNFVMPAGALTPPPEPKD</sequence>
<feature type="region of interest" description="Disordered" evidence="1">
    <location>
        <begin position="246"/>
        <end position="265"/>
    </location>
</feature>
<dbReference type="AlphaFoldDB" id="A0A845GDW2"/>
<dbReference type="GO" id="GO:0004519">
    <property type="term" value="F:endonuclease activity"/>
    <property type="evidence" value="ECO:0007669"/>
    <property type="project" value="InterPro"/>
</dbReference>
<feature type="transmembrane region" description="Helical" evidence="2">
    <location>
        <begin position="70"/>
        <end position="94"/>
    </location>
</feature>
<gene>
    <name evidence="4" type="ORF">GTP90_02925</name>
</gene>
<comment type="caution">
    <text evidence="4">The sequence shown here is derived from an EMBL/GenBank/DDBJ whole genome shotgun (WGS) entry which is preliminary data.</text>
</comment>
<feature type="transmembrane region" description="Helical" evidence="2">
    <location>
        <begin position="30"/>
        <end position="50"/>
    </location>
</feature>
<organism evidence="4 5">
    <name type="scientific">Duganella vulcania</name>
    <dbReference type="NCBI Taxonomy" id="2692166"/>
    <lineage>
        <taxon>Bacteria</taxon>
        <taxon>Pseudomonadati</taxon>
        <taxon>Pseudomonadota</taxon>
        <taxon>Betaproteobacteria</taxon>
        <taxon>Burkholderiales</taxon>
        <taxon>Oxalobacteraceae</taxon>
        <taxon>Telluria group</taxon>
        <taxon>Duganella</taxon>
    </lineage>
</organism>
<evidence type="ECO:0000256" key="2">
    <source>
        <dbReference type="SAM" id="Phobius"/>
    </source>
</evidence>
<dbReference type="Proteomes" id="UP000447355">
    <property type="component" value="Unassembled WGS sequence"/>
</dbReference>
<keyword evidence="2" id="KW-0472">Membrane</keyword>
<accession>A0A845GDW2</accession>
<feature type="domain" description="Restriction endonuclease type IV Mrr" evidence="3">
    <location>
        <begin position="118"/>
        <end position="221"/>
    </location>
</feature>
<dbReference type="GO" id="GO:0003677">
    <property type="term" value="F:DNA binding"/>
    <property type="evidence" value="ECO:0007669"/>
    <property type="project" value="InterPro"/>
</dbReference>
<evidence type="ECO:0000313" key="4">
    <source>
        <dbReference type="EMBL" id="MYM92813.1"/>
    </source>
</evidence>
<dbReference type="InterPro" id="IPR007560">
    <property type="entry name" value="Restrct_endonuc_IV_Mrr"/>
</dbReference>
<reference evidence="4" key="1">
    <citation type="submission" date="2019-12" db="EMBL/GenBank/DDBJ databases">
        <title>Novel species isolated from a subtropical stream in China.</title>
        <authorList>
            <person name="Lu H."/>
        </authorList>
    </citation>
    <scope>NUCLEOTIDE SEQUENCE [LARGE SCALE GENOMIC DNA]</scope>
    <source>
        <strain evidence="4">FT81W</strain>
    </source>
</reference>
<dbReference type="SUPFAM" id="SSF52980">
    <property type="entry name" value="Restriction endonuclease-like"/>
    <property type="match status" value="1"/>
</dbReference>
<dbReference type="EMBL" id="WWCX01000001">
    <property type="protein sequence ID" value="MYM92813.1"/>
    <property type="molecule type" value="Genomic_DNA"/>
</dbReference>
<dbReference type="Pfam" id="PF04471">
    <property type="entry name" value="Mrr_cat"/>
    <property type="match status" value="1"/>
</dbReference>
<evidence type="ECO:0000259" key="3">
    <source>
        <dbReference type="Pfam" id="PF04471"/>
    </source>
</evidence>
<dbReference type="RefSeq" id="WP_161082067.1">
    <property type="nucleotide sequence ID" value="NZ_WWCX01000001.1"/>
</dbReference>
<name>A0A845GDW2_9BURK</name>
<proteinExistence type="predicted"/>
<dbReference type="GO" id="GO:0009307">
    <property type="term" value="P:DNA restriction-modification system"/>
    <property type="evidence" value="ECO:0007669"/>
    <property type="project" value="InterPro"/>
</dbReference>
<evidence type="ECO:0000313" key="5">
    <source>
        <dbReference type="Proteomes" id="UP000447355"/>
    </source>
</evidence>
<keyword evidence="2" id="KW-0812">Transmembrane</keyword>
<evidence type="ECO:0000256" key="1">
    <source>
        <dbReference type="SAM" id="MobiDB-lite"/>
    </source>
</evidence>
<keyword evidence="2" id="KW-1133">Transmembrane helix</keyword>